<dbReference type="SUPFAM" id="SSF55931">
    <property type="entry name" value="Glutamine synthetase/guanido kinase"/>
    <property type="match status" value="1"/>
</dbReference>
<evidence type="ECO:0000256" key="2">
    <source>
        <dbReference type="ARBA" id="ARBA00008772"/>
    </source>
</evidence>
<comment type="caution">
    <text evidence="11">The sequence shown here is derived from an EMBL/GenBank/DDBJ whole genome shotgun (WGS) entry which is preliminary data.</text>
</comment>
<evidence type="ECO:0000256" key="5">
    <source>
        <dbReference type="ARBA" id="ARBA00022741"/>
    </source>
</evidence>
<dbReference type="PANTHER" id="PTHR38761">
    <property type="entry name" value="GLUTAMATE--CYSTEINE LIGASE"/>
    <property type="match status" value="1"/>
</dbReference>
<comment type="pathway">
    <text evidence="1 8 9">Sulfur metabolism; glutathione biosynthesis; glutathione from L-cysteine and L-glutamate: step 1/2.</text>
</comment>
<gene>
    <name evidence="8" type="primary">gshA</name>
    <name evidence="11" type="ORF">CK501_03565</name>
</gene>
<dbReference type="GO" id="GO:0046872">
    <property type="term" value="F:metal ion binding"/>
    <property type="evidence" value="ECO:0007669"/>
    <property type="project" value="TreeGrafter"/>
</dbReference>
<feature type="domain" description="Glutamate--cysteine ligase" evidence="10">
    <location>
        <begin position="19"/>
        <end position="376"/>
    </location>
</feature>
<evidence type="ECO:0000256" key="7">
    <source>
        <dbReference type="ARBA" id="ARBA00048819"/>
    </source>
</evidence>
<evidence type="ECO:0000256" key="3">
    <source>
        <dbReference type="ARBA" id="ARBA00022598"/>
    </source>
</evidence>
<comment type="catalytic activity">
    <reaction evidence="7 8 9">
        <text>L-cysteine + L-glutamate + ATP = gamma-L-glutamyl-L-cysteine + ADP + phosphate + H(+)</text>
        <dbReference type="Rhea" id="RHEA:13285"/>
        <dbReference type="ChEBI" id="CHEBI:15378"/>
        <dbReference type="ChEBI" id="CHEBI:29985"/>
        <dbReference type="ChEBI" id="CHEBI:30616"/>
        <dbReference type="ChEBI" id="CHEBI:35235"/>
        <dbReference type="ChEBI" id="CHEBI:43474"/>
        <dbReference type="ChEBI" id="CHEBI:58173"/>
        <dbReference type="ChEBI" id="CHEBI:456216"/>
        <dbReference type="EC" id="6.3.2.2"/>
    </reaction>
</comment>
<name>A0A2A2FCF2_9GAMM</name>
<dbReference type="EC" id="6.3.2.2" evidence="8"/>
<dbReference type="UniPathway" id="UPA00142">
    <property type="reaction ID" value="UER00209"/>
</dbReference>
<evidence type="ECO:0000256" key="4">
    <source>
        <dbReference type="ARBA" id="ARBA00022684"/>
    </source>
</evidence>
<dbReference type="EMBL" id="NSKD01000001">
    <property type="protein sequence ID" value="PAU82233.1"/>
    <property type="molecule type" value="Genomic_DNA"/>
</dbReference>
<dbReference type="RefSeq" id="WP_095616328.1">
    <property type="nucleotide sequence ID" value="NZ_NSKD01000001.1"/>
</dbReference>
<dbReference type="HAMAP" id="MF_00578">
    <property type="entry name" value="Glu_cys_ligase"/>
    <property type="match status" value="1"/>
</dbReference>
<dbReference type="InterPro" id="IPR007370">
    <property type="entry name" value="Glu_cys_ligase"/>
</dbReference>
<dbReference type="GO" id="GO:0005829">
    <property type="term" value="C:cytosol"/>
    <property type="evidence" value="ECO:0007669"/>
    <property type="project" value="TreeGrafter"/>
</dbReference>
<keyword evidence="12" id="KW-1185">Reference proteome</keyword>
<keyword evidence="6 8" id="KW-0067">ATP-binding</keyword>
<dbReference type="PANTHER" id="PTHR38761:SF1">
    <property type="entry name" value="GLUTAMATE--CYSTEINE LIGASE"/>
    <property type="match status" value="1"/>
</dbReference>
<dbReference type="InterPro" id="IPR014746">
    <property type="entry name" value="Gln_synth/guanido_kin_cat_dom"/>
</dbReference>
<evidence type="ECO:0000256" key="8">
    <source>
        <dbReference type="HAMAP-Rule" id="MF_00578"/>
    </source>
</evidence>
<keyword evidence="3 8" id="KW-0436">Ligase</keyword>
<dbReference type="GO" id="GO:0004357">
    <property type="term" value="F:glutamate-cysteine ligase activity"/>
    <property type="evidence" value="ECO:0007669"/>
    <property type="project" value="UniProtKB-UniRule"/>
</dbReference>
<reference evidence="11 12" key="1">
    <citation type="submission" date="2017-08" db="EMBL/GenBank/DDBJ databases">
        <title>Halovibrio sewagensis sp. nov., isolated from wastewater of high salinity.</title>
        <authorList>
            <person name="Dong X."/>
            <person name="Zhang G."/>
        </authorList>
    </citation>
    <scope>NUCLEOTIDE SEQUENCE [LARGE SCALE GENOMIC DNA]</scope>
    <source>
        <strain evidence="11 12">YL5-2</strain>
    </source>
</reference>
<dbReference type="Proteomes" id="UP000218896">
    <property type="component" value="Unassembled WGS sequence"/>
</dbReference>
<evidence type="ECO:0000256" key="9">
    <source>
        <dbReference type="RuleBase" id="RU004391"/>
    </source>
</evidence>
<dbReference type="Pfam" id="PF04262">
    <property type="entry name" value="Glu_cys_ligase"/>
    <property type="match status" value="1"/>
</dbReference>
<proteinExistence type="inferred from homology"/>
<evidence type="ECO:0000313" key="11">
    <source>
        <dbReference type="EMBL" id="PAU82233.1"/>
    </source>
</evidence>
<dbReference type="NCBIfam" id="TIGR01434">
    <property type="entry name" value="glu_cys_ligase"/>
    <property type="match status" value="1"/>
</dbReference>
<comment type="similarity">
    <text evidence="2 8">Belongs to the glutamate--cysteine ligase type 1 family. Type 1 subfamily.</text>
</comment>
<protein>
    <recommendedName>
        <fullName evidence="8">Glutamate--cysteine ligase</fullName>
        <ecNumber evidence="8">6.3.2.2</ecNumber>
    </recommendedName>
    <alternativeName>
        <fullName evidence="8">Gamma-ECS</fullName>
        <shortName evidence="8">GCS</shortName>
    </alternativeName>
    <alternativeName>
        <fullName evidence="8">Gamma-glutamylcysteine synthetase</fullName>
    </alternativeName>
</protein>
<dbReference type="AlphaFoldDB" id="A0A2A2FCF2"/>
<dbReference type="Gene3D" id="3.30.590.20">
    <property type="match status" value="1"/>
</dbReference>
<evidence type="ECO:0000259" key="10">
    <source>
        <dbReference type="Pfam" id="PF04262"/>
    </source>
</evidence>
<dbReference type="GO" id="GO:0006750">
    <property type="term" value="P:glutathione biosynthetic process"/>
    <property type="evidence" value="ECO:0007669"/>
    <property type="project" value="UniProtKB-UniRule"/>
</dbReference>
<evidence type="ECO:0000313" key="12">
    <source>
        <dbReference type="Proteomes" id="UP000218896"/>
    </source>
</evidence>
<dbReference type="OrthoDB" id="9803907at2"/>
<evidence type="ECO:0000256" key="1">
    <source>
        <dbReference type="ARBA" id="ARBA00005006"/>
    </source>
</evidence>
<dbReference type="InterPro" id="IPR006334">
    <property type="entry name" value="Glut_cys_ligase"/>
</dbReference>
<keyword evidence="5 8" id="KW-0547">Nucleotide-binding</keyword>
<organism evidence="11 12">
    <name type="scientific">Halovibrio salipaludis</name>
    <dbReference type="NCBI Taxonomy" id="2032626"/>
    <lineage>
        <taxon>Bacteria</taxon>
        <taxon>Pseudomonadati</taxon>
        <taxon>Pseudomonadota</taxon>
        <taxon>Gammaproteobacteria</taxon>
        <taxon>Oceanospirillales</taxon>
        <taxon>Halomonadaceae</taxon>
        <taxon>Halovibrio</taxon>
    </lineage>
</organism>
<keyword evidence="4 8" id="KW-0317">Glutathione biosynthesis</keyword>
<accession>A0A2A2FCF2</accession>
<evidence type="ECO:0000256" key="6">
    <source>
        <dbReference type="ARBA" id="ARBA00022840"/>
    </source>
</evidence>
<dbReference type="GO" id="GO:0005524">
    <property type="term" value="F:ATP binding"/>
    <property type="evidence" value="ECO:0007669"/>
    <property type="project" value="UniProtKB-KW"/>
</dbReference>
<sequence length="512" mass="57356">MGERRFRALESIAGGDWPGFRKGLEKEGLRVDPEGAIARTPHPEALGSALTNPAITTDYSESLLELVTPVCESTAELMAAIEGIHAYVHRHLGEEALWPLSMPCRLDGEQSIPIAQYGTSNIGMLKTVYRRGLAWRYGRIMQSIAGTHYNFSLPDAFWRQWQQQLGDPGPLADFRTQQYFWLIRNFRRQSWLLMYLFGASPALDTSFMNGSRSGLAPLGDRTLFQQGATSLRMSDLGYNNQAQSSLDICFNRLETYTDTLENAIHTTWPPYQEIGLFRDGERIQINDSVLQIENEYYSAIRPKRTTESGEKPLHALQQRGVEYVEVRCLDLDPFSAVGVNEDQLDFMDLFLLHCLVSDSPLIDDNECESLDNAFQDVVRHGRDPDARFCFGAGAEPLAQAGHRILDQMGELAAVLPGAERYQAVLATMRARLDDPAQTPSGRLLSELGEGRELVDWGLAKASAQQAQVRAQATDDWDAHLAEQARQSLAEQKAVEDAESEDFETFLARYLAE</sequence>